<evidence type="ECO:0000256" key="8">
    <source>
        <dbReference type="ARBA" id="ARBA00022884"/>
    </source>
</evidence>
<comment type="domain">
    <text evidence="10">The Q motif is unique to and characteristic of the DEAD box family of RNA helicases and controls ATP binding and hydrolysis.</text>
</comment>
<dbReference type="AlphaFoldDB" id="A0A1Y2HN34"/>
<dbReference type="CDD" id="cd18787">
    <property type="entry name" value="SF2_C_DEAD"/>
    <property type="match status" value="1"/>
</dbReference>
<dbReference type="SMART" id="SM00487">
    <property type="entry name" value="DEXDc"/>
    <property type="match status" value="1"/>
</dbReference>
<feature type="region of interest" description="Disordered" evidence="11">
    <location>
        <begin position="610"/>
        <end position="640"/>
    </location>
</feature>
<comment type="subcellular location">
    <subcellularLocation>
        <location evidence="1">Nucleus</location>
        <location evidence="1">Nucleolus</location>
    </subcellularLocation>
</comment>
<dbReference type="STRING" id="765915.A0A1Y2HN34"/>
<dbReference type="SMART" id="SM00490">
    <property type="entry name" value="HELICc"/>
    <property type="match status" value="1"/>
</dbReference>
<comment type="similarity">
    <text evidence="10">Belongs to the DEAD box helicase family.</text>
</comment>
<dbReference type="GO" id="GO:0003723">
    <property type="term" value="F:RNA binding"/>
    <property type="evidence" value="ECO:0007669"/>
    <property type="project" value="UniProtKB-UniRule"/>
</dbReference>
<dbReference type="EMBL" id="MCFL01000027">
    <property type="protein sequence ID" value="ORZ34542.1"/>
    <property type="molecule type" value="Genomic_DNA"/>
</dbReference>
<feature type="region of interest" description="Disordered" evidence="11">
    <location>
        <begin position="273"/>
        <end position="296"/>
    </location>
</feature>
<dbReference type="InterPro" id="IPR014001">
    <property type="entry name" value="Helicase_ATP-bd"/>
</dbReference>
<dbReference type="InterPro" id="IPR014014">
    <property type="entry name" value="RNA_helicase_DEAD_Q_motif"/>
</dbReference>
<comment type="catalytic activity">
    <reaction evidence="10">
        <text>ATP + H2O = ADP + phosphate + H(+)</text>
        <dbReference type="Rhea" id="RHEA:13065"/>
        <dbReference type="ChEBI" id="CHEBI:15377"/>
        <dbReference type="ChEBI" id="CHEBI:15378"/>
        <dbReference type="ChEBI" id="CHEBI:30616"/>
        <dbReference type="ChEBI" id="CHEBI:43474"/>
        <dbReference type="ChEBI" id="CHEBI:456216"/>
        <dbReference type="EC" id="3.6.4.13"/>
    </reaction>
</comment>
<dbReference type="Pfam" id="PF00270">
    <property type="entry name" value="DEAD"/>
    <property type="match status" value="1"/>
</dbReference>
<keyword evidence="7 10" id="KW-0067">ATP-binding</keyword>
<dbReference type="PROSITE" id="PS51194">
    <property type="entry name" value="HELICASE_CTER"/>
    <property type="match status" value="1"/>
</dbReference>
<feature type="short sequence motif" description="Q motif" evidence="9">
    <location>
        <begin position="88"/>
        <end position="117"/>
    </location>
</feature>
<evidence type="ECO:0000256" key="7">
    <source>
        <dbReference type="ARBA" id="ARBA00022840"/>
    </source>
</evidence>
<keyword evidence="4 10" id="KW-0547">Nucleotide-binding</keyword>
<keyword evidence="6 10" id="KW-0347">Helicase</keyword>
<dbReference type="GO" id="GO:0006364">
    <property type="term" value="P:rRNA processing"/>
    <property type="evidence" value="ECO:0007669"/>
    <property type="project" value="UniProtKB-KW"/>
</dbReference>
<dbReference type="EC" id="3.6.4.13" evidence="10"/>
<keyword evidence="3" id="KW-0698">rRNA processing</keyword>
<evidence type="ECO:0000313" key="16">
    <source>
        <dbReference type="Proteomes" id="UP000193411"/>
    </source>
</evidence>
<name>A0A1Y2HN34_9FUNG</name>
<evidence type="ECO:0000256" key="9">
    <source>
        <dbReference type="PROSITE-ProRule" id="PRU00552"/>
    </source>
</evidence>
<dbReference type="SMART" id="SM01178">
    <property type="entry name" value="DUF4217"/>
    <property type="match status" value="1"/>
</dbReference>
<evidence type="ECO:0000259" key="13">
    <source>
        <dbReference type="PROSITE" id="PS51194"/>
    </source>
</evidence>
<keyword evidence="2" id="KW-0690">Ribosome biogenesis</keyword>
<evidence type="ECO:0000256" key="10">
    <source>
        <dbReference type="RuleBase" id="RU365068"/>
    </source>
</evidence>
<dbReference type="GO" id="GO:0016787">
    <property type="term" value="F:hydrolase activity"/>
    <property type="evidence" value="ECO:0007669"/>
    <property type="project" value="UniProtKB-KW"/>
</dbReference>
<evidence type="ECO:0000256" key="4">
    <source>
        <dbReference type="ARBA" id="ARBA00022741"/>
    </source>
</evidence>
<dbReference type="InterPro" id="IPR027417">
    <property type="entry name" value="P-loop_NTPase"/>
</dbReference>
<dbReference type="InterPro" id="IPR025313">
    <property type="entry name" value="SPB4-like_CTE"/>
</dbReference>
<feature type="compositionally biased region" description="Low complexity" evidence="11">
    <location>
        <begin position="29"/>
        <end position="39"/>
    </location>
</feature>
<evidence type="ECO:0000256" key="5">
    <source>
        <dbReference type="ARBA" id="ARBA00022801"/>
    </source>
</evidence>
<keyword evidence="5 10" id="KW-0378">Hydrolase</keyword>
<dbReference type="OrthoDB" id="422663at2759"/>
<feature type="compositionally biased region" description="Acidic residues" evidence="11">
    <location>
        <begin position="53"/>
        <end position="67"/>
    </location>
</feature>
<accession>A0A1Y2HN34</accession>
<organism evidence="15 16">
    <name type="scientific">Catenaria anguillulae PL171</name>
    <dbReference type="NCBI Taxonomy" id="765915"/>
    <lineage>
        <taxon>Eukaryota</taxon>
        <taxon>Fungi</taxon>
        <taxon>Fungi incertae sedis</taxon>
        <taxon>Blastocladiomycota</taxon>
        <taxon>Blastocladiomycetes</taxon>
        <taxon>Blastocladiales</taxon>
        <taxon>Catenariaceae</taxon>
        <taxon>Catenaria</taxon>
    </lineage>
</organism>
<dbReference type="GO" id="GO:0005524">
    <property type="term" value="F:ATP binding"/>
    <property type="evidence" value="ECO:0007669"/>
    <property type="project" value="UniProtKB-UniRule"/>
</dbReference>
<proteinExistence type="inferred from homology"/>
<evidence type="ECO:0000256" key="6">
    <source>
        <dbReference type="ARBA" id="ARBA00022806"/>
    </source>
</evidence>
<feature type="region of interest" description="Disordered" evidence="11">
    <location>
        <begin position="1"/>
        <end position="83"/>
    </location>
</feature>
<keyword evidence="8 10" id="KW-0694">RNA-binding</keyword>
<dbReference type="Pfam" id="PF13959">
    <property type="entry name" value="CTE_SPB4"/>
    <property type="match status" value="1"/>
</dbReference>
<dbReference type="InterPro" id="IPR011545">
    <property type="entry name" value="DEAD/DEAH_box_helicase_dom"/>
</dbReference>
<evidence type="ECO:0000256" key="2">
    <source>
        <dbReference type="ARBA" id="ARBA00022517"/>
    </source>
</evidence>
<evidence type="ECO:0000259" key="12">
    <source>
        <dbReference type="PROSITE" id="PS51192"/>
    </source>
</evidence>
<keyword evidence="16" id="KW-1185">Reference proteome</keyword>
<sequence length="681" mass="73831">MPANKNDSDGSDYDVDDFFGHRAPVASRAPPMAKAAPVPKDGPAQSRSNHDSESDEGEDDDDGDDEPSAAAKPSAPARAPAPVITDTRTFAELGVHPTLIHHLANRMNITDPTPIQRAVYSTLLTNPKLSHRDVAIQSETGSGKTLSFLLPIIQSLLFPDPEPTEQPSARSAPCACGAATGEEEEEGDAKSDKVEKLFVPATGCVGHHCAHPQGHQRHCLDAGPFLGSLAHNTQLGRYAHSLDCLDEADRLLDLGFERDLKAIWAYLHGMPDPGRTMDGSQPQNQQKPEPRKLPIPPTFAWPNRRQVFLCSATIHKVASLAAWVLDKPVHVSAKGLHKLLALVTYLADMARGMHHSDVPRKLIVFFSTRGAVDYFHTLLARFFSKDRTDPVLGFQAGLDITKLHGSMDANERKAAIAGFADAANAAKPGTKRGSLSKGGKGQVLITTDVAARGLDLHGVDLIIQYDAPTDVAEYVHRAGRTARAGRKGAAVLILTPHEEEFATKMIAEKVGTMESVDIAAKIGKLLRCPDNDAWEKAAVKQWQIPFEDWVAKDKSVNTLAMLGFQAHVKGYATYPSALKPIFHVRKLHLGHLAKSFCLRNAPTELHQVLGQNQQQAANAKKKREAEAADGEGGEPAKKKKKVFADGVESYAKTAQANMNRQFASEFQTSTSAYLGGKKKRK</sequence>
<feature type="domain" description="Helicase C-terminal" evidence="13">
    <location>
        <begin position="338"/>
        <end position="526"/>
    </location>
</feature>
<evidence type="ECO:0000259" key="14">
    <source>
        <dbReference type="PROSITE" id="PS51195"/>
    </source>
</evidence>
<gene>
    <name evidence="15" type="ORF">BCR44DRAFT_1461680</name>
</gene>
<protein>
    <recommendedName>
        <fullName evidence="10">ATP-dependent RNA helicase</fullName>
        <ecNumber evidence="10">3.6.4.13</ecNumber>
    </recommendedName>
</protein>
<dbReference type="SUPFAM" id="SSF52540">
    <property type="entry name" value="P-loop containing nucleoside triphosphate hydrolases"/>
    <property type="match status" value="2"/>
</dbReference>
<evidence type="ECO:0000256" key="11">
    <source>
        <dbReference type="SAM" id="MobiDB-lite"/>
    </source>
</evidence>
<dbReference type="Gene3D" id="3.40.50.300">
    <property type="entry name" value="P-loop containing nucleotide triphosphate hydrolases"/>
    <property type="match status" value="3"/>
</dbReference>
<evidence type="ECO:0000256" key="3">
    <source>
        <dbReference type="ARBA" id="ARBA00022552"/>
    </source>
</evidence>
<comment type="function">
    <text evidence="10">RNA helicase.</text>
</comment>
<feature type="domain" description="Helicase ATP-binding" evidence="12">
    <location>
        <begin position="125"/>
        <end position="332"/>
    </location>
</feature>
<reference evidence="15 16" key="1">
    <citation type="submission" date="2016-07" db="EMBL/GenBank/DDBJ databases">
        <title>Pervasive Adenine N6-methylation of Active Genes in Fungi.</title>
        <authorList>
            <consortium name="DOE Joint Genome Institute"/>
            <person name="Mondo S.J."/>
            <person name="Dannebaum R.O."/>
            <person name="Kuo R.C."/>
            <person name="Labutti K."/>
            <person name="Haridas S."/>
            <person name="Kuo A."/>
            <person name="Salamov A."/>
            <person name="Ahrendt S.R."/>
            <person name="Lipzen A."/>
            <person name="Sullivan W."/>
            <person name="Andreopoulos W.B."/>
            <person name="Clum A."/>
            <person name="Lindquist E."/>
            <person name="Daum C."/>
            <person name="Ramamoorthy G.K."/>
            <person name="Gryganskyi A."/>
            <person name="Culley D."/>
            <person name="Magnuson J.K."/>
            <person name="James T.Y."/>
            <person name="O'Malley M.A."/>
            <person name="Stajich J.E."/>
            <person name="Spatafora J.W."/>
            <person name="Visel A."/>
            <person name="Grigoriev I.V."/>
        </authorList>
    </citation>
    <scope>NUCLEOTIDE SEQUENCE [LARGE SCALE GENOMIC DNA]</scope>
    <source>
        <strain evidence="15 16">PL171</strain>
    </source>
</reference>
<dbReference type="PANTHER" id="PTHR24031">
    <property type="entry name" value="RNA HELICASE"/>
    <property type="match status" value="1"/>
</dbReference>
<dbReference type="GO" id="GO:0003724">
    <property type="term" value="F:RNA helicase activity"/>
    <property type="evidence" value="ECO:0007669"/>
    <property type="project" value="UniProtKB-EC"/>
</dbReference>
<feature type="domain" description="DEAD-box RNA helicase Q" evidence="14">
    <location>
        <begin position="88"/>
        <end position="117"/>
    </location>
</feature>
<dbReference type="Proteomes" id="UP000193411">
    <property type="component" value="Unassembled WGS sequence"/>
</dbReference>
<evidence type="ECO:0000313" key="15">
    <source>
        <dbReference type="EMBL" id="ORZ34542.1"/>
    </source>
</evidence>
<dbReference type="PROSITE" id="PS51192">
    <property type="entry name" value="HELICASE_ATP_BIND_1"/>
    <property type="match status" value="1"/>
</dbReference>
<dbReference type="Pfam" id="PF00271">
    <property type="entry name" value="Helicase_C"/>
    <property type="match status" value="1"/>
</dbReference>
<feature type="compositionally biased region" description="Polar residues" evidence="11">
    <location>
        <begin position="278"/>
        <end position="287"/>
    </location>
</feature>
<feature type="compositionally biased region" description="Low complexity" evidence="11">
    <location>
        <begin position="68"/>
        <end position="82"/>
    </location>
</feature>
<dbReference type="GO" id="GO:0005730">
    <property type="term" value="C:nucleolus"/>
    <property type="evidence" value="ECO:0007669"/>
    <property type="project" value="UniProtKB-SubCell"/>
</dbReference>
<dbReference type="PROSITE" id="PS51195">
    <property type="entry name" value="Q_MOTIF"/>
    <property type="match status" value="1"/>
</dbReference>
<dbReference type="InterPro" id="IPR001650">
    <property type="entry name" value="Helicase_C-like"/>
</dbReference>
<comment type="caution">
    <text evidence="15">The sequence shown here is derived from an EMBL/GenBank/DDBJ whole genome shotgun (WGS) entry which is preliminary data.</text>
</comment>
<evidence type="ECO:0000256" key="1">
    <source>
        <dbReference type="ARBA" id="ARBA00004604"/>
    </source>
</evidence>